<dbReference type="InterPro" id="IPR025738">
    <property type="entry name" value="BatD"/>
</dbReference>
<evidence type="ECO:0008006" key="5">
    <source>
        <dbReference type="Google" id="ProtNLM"/>
    </source>
</evidence>
<evidence type="ECO:0000313" key="3">
    <source>
        <dbReference type="EMBL" id="GGX73598.1"/>
    </source>
</evidence>
<sequence length="538" mass="60422">MVRRWLLILAMLALAPLGRADVTASVDRTTLYSDENLLLTIRADYPEAEEPLDLTALSTLFEIEQQTQSTQSRYSTSAGRERWREWRLWLRPKQTGTLAIPNFKLGDERTEPIFVQVRDAANRQDGLPEDAVILEAELSDESPYVGQPVILTIRLKYQVRLQGTFDSLELDAFEAEQLDESSSVVRENGQQYNQYRLVYRLTSEQAGVVSIPEIRFSGQYQSGQFNSARRITRTHRGLDLQVRPIPDNYPGDAFWLPAESVSLHDNLSSTLELTANEHLNWVVTTRVNGLPATRLPNPIADLDGDDFRLYRNEPEFEEGDPLGRRRDMAALVFTEPGTYTLPAVRVPWWNLRTDQLAWAEIPARTVTVIAGAQTTITPTLSEPAGTTATEPAPASAGVWPWVSLSLGIGWVATALVWIASLRRTPTHRPAPVTQSEPTRQTDWANLKSLARTGQPSAFYTALTTALNRRHHIHLDRLKPDLDERARHCLDQLETSLYSVEAGEPPETADLVNLVDALERALKRGNTKTGSDPTRLYPD</sequence>
<protein>
    <recommendedName>
        <fullName evidence="5">Oxygen tolerance</fullName>
    </recommendedName>
</protein>
<dbReference type="RefSeq" id="WP_189613312.1">
    <property type="nucleotide sequence ID" value="NZ_BMXR01000017.1"/>
</dbReference>
<dbReference type="PANTHER" id="PTHR40940:SF1">
    <property type="entry name" value="PROTEIN BATD"/>
    <property type="match status" value="1"/>
</dbReference>
<dbReference type="PANTHER" id="PTHR40940">
    <property type="entry name" value="PROTEIN BATD-RELATED"/>
    <property type="match status" value="1"/>
</dbReference>
<feature type="chain" id="PRO_5037679919" description="Oxygen tolerance" evidence="2">
    <location>
        <begin position="21"/>
        <end position="538"/>
    </location>
</feature>
<keyword evidence="1" id="KW-1133">Transmembrane helix</keyword>
<name>A0A918NIY3_9GAMM</name>
<accession>A0A918NIY3</accession>
<gene>
    <name evidence="3" type="ORF">GCM10007392_46330</name>
</gene>
<evidence type="ECO:0000313" key="4">
    <source>
        <dbReference type="Proteomes" id="UP000626148"/>
    </source>
</evidence>
<evidence type="ECO:0000256" key="1">
    <source>
        <dbReference type="SAM" id="Phobius"/>
    </source>
</evidence>
<dbReference type="AlphaFoldDB" id="A0A918NIY3"/>
<keyword evidence="1" id="KW-0472">Membrane</keyword>
<keyword evidence="1" id="KW-0812">Transmembrane</keyword>
<keyword evidence="4" id="KW-1185">Reference proteome</keyword>
<evidence type="ECO:0000256" key="2">
    <source>
        <dbReference type="SAM" id="SignalP"/>
    </source>
</evidence>
<organism evidence="3 4">
    <name type="scientific">Saccharospirillum salsuginis</name>
    <dbReference type="NCBI Taxonomy" id="418750"/>
    <lineage>
        <taxon>Bacteria</taxon>
        <taxon>Pseudomonadati</taxon>
        <taxon>Pseudomonadota</taxon>
        <taxon>Gammaproteobacteria</taxon>
        <taxon>Oceanospirillales</taxon>
        <taxon>Saccharospirillaceae</taxon>
        <taxon>Saccharospirillum</taxon>
    </lineage>
</organism>
<feature type="transmembrane region" description="Helical" evidence="1">
    <location>
        <begin position="398"/>
        <end position="419"/>
    </location>
</feature>
<proteinExistence type="predicted"/>
<dbReference type="Proteomes" id="UP000626148">
    <property type="component" value="Unassembled WGS sequence"/>
</dbReference>
<reference evidence="3" key="1">
    <citation type="journal article" date="2014" name="Int. J. Syst. Evol. Microbiol.">
        <title>Complete genome sequence of Corynebacterium casei LMG S-19264T (=DSM 44701T), isolated from a smear-ripened cheese.</title>
        <authorList>
            <consortium name="US DOE Joint Genome Institute (JGI-PGF)"/>
            <person name="Walter F."/>
            <person name="Albersmeier A."/>
            <person name="Kalinowski J."/>
            <person name="Ruckert C."/>
        </authorList>
    </citation>
    <scope>NUCLEOTIDE SEQUENCE</scope>
    <source>
        <strain evidence="3">KCTC 22169</strain>
    </source>
</reference>
<dbReference type="EMBL" id="BMXR01000017">
    <property type="protein sequence ID" value="GGX73598.1"/>
    <property type="molecule type" value="Genomic_DNA"/>
</dbReference>
<comment type="caution">
    <text evidence="3">The sequence shown here is derived from an EMBL/GenBank/DDBJ whole genome shotgun (WGS) entry which is preliminary data.</text>
</comment>
<reference evidence="3" key="2">
    <citation type="submission" date="2020-09" db="EMBL/GenBank/DDBJ databases">
        <authorList>
            <person name="Sun Q."/>
            <person name="Kim S."/>
        </authorList>
    </citation>
    <scope>NUCLEOTIDE SEQUENCE</scope>
    <source>
        <strain evidence="3">KCTC 22169</strain>
    </source>
</reference>
<feature type="signal peptide" evidence="2">
    <location>
        <begin position="1"/>
        <end position="20"/>
    </location>
</feature>
<dbReference type="Pfam" id="PF13584">
    <property type="entry name" value="BatD"/>
    <property type="match status" value="1"/>
</dbReference>
<keyword evidence="2" id="KW-0732">Signal</keyword>